<dbReference type="SMART" id="SM00408">
    <property type="entry name" value="IGc2"/>
    <property type="match status" value="1"/>
</dbReference>
<evidence type="ECO:0000313" key="15">
    <source>
        <dbReference type="Proteomes" id="UP001054945"/>
    </source>
</evidence>
<evidence type="ECO:0000256" key="6">
    <source>
        <dbReference type="ARBA" id="ARBA00023136"/>
    </source>
</evidence>
<reference evidence="14 15" key="1">
    <citation type="submission" date="2021-06" db="EMBL/GenBank/DDBJ databases">
        <title>Caerostris extrusa draft genome.</title>
        <authorList>
            <person name="Kono N."/>
            <person name="Arakawa K."/>
        </authorList>
    </citation>
    <scope>NUCLEOTIDE SEQUENCE [LARGE SCALE GENOMIC DNA]</scope>
</reference>
<dbReference type="InterPro" id="IPR016130">
    <property type="entry name" value="Tyr_Pase_AS"/>
</dbReference>
<dbReference type="InterPro" id="IPR036116">
    <property type="entry name" value="FN3_sf"/>
</dbReference>
<dbReference type="InterPro" id="IPR003961">
    <property type="entry name" value="FN3_dom"/>
</dbReference>
<evidence type="ECO:0000256" key="9">
    <source>
        <dbReference type="SAM" id="SignalP"/>
    </source>
</evidence>
<dbReference type="SMART" id="SM00060">
    <property type="entry name" value="FN3"/>
    <property type="match status" value="4"/>
</dbReference>
<dbReference type="InterPro" id="IPR003599">
    <property type="entry name" value="Ig_sub"/>
</dbReference>
<comment type="catalytic activity">
    <reaction evidence="7">
        <text>O-phospho-L-tyrosyl-[protein] + H2O = L-tyrosyl-[protein] + phosphate</text>
        <dbReference type="Rhea" id="RHEA:10684"/>
        <dbReference type="Rhea" id="RHEA-COMP:10136"/>
        <dbReference type="Rhea" id="RHEA-COMP:20101"/>
        <dbReference type="ChEBI" id="CHEBI:15377"/>
        <dbReference type="ChEBI" id="CHEBI:43474"/>
        <dbReference type="ChEBI" id="CHEBI:46858"/>
        <dbReference type="ChEBI" id="CHEBI:61978"/>
        <dbReference type="EC" id="3.1.3.48"/>
    </reaction>
</comment>
<dbReference type="SMART" id="SM00409">
    <property type="entry name" value="IG"/>
    <property type="match status" value="1"/>
</dbReference>
<dbReference type="InterPro" id="IPR003598">
    <property type="entry name" value="Ig_sub2"/>
</dbReference>
<keyword evidence="5" id="KW-0904">Protein phosphatase</keyword>
<dbReference type="GO" id="GO:0016020">
    <property type="term" value="C:membrane"/>
    <property type="evidence" value="ECO:0007669"/>
    <property type="project" value="UniProtKB-SubCell"/>
</dbReference>
<accession>A0AAV4NFV0</accession>
<dbReference type="PROSITE" id="PS50853">
    <property type="entry name" value="FN3"/>
    <property type="match status" value="1"/>
</dbReference>
<dbReference type="PROSITE" id="PS50835">
    <property type="entry name" value="IG_LIKE"/>
    <property type="match status" value="1"/>
</dbReference>
<evidence type="ECO:0000256" key="4">
    <source>
        <dbReference type="ARBA" id="ARBA00022801"/>
    </source>
</evidence>
<dbReference type="InterPro" id="IPR050348">
    <property type="entry name" value="Protein-Tyr_Phosphatase"/>
</dbReference>
<evidence type="ECO:0000256" key="8">
    <source>
        <dbReference type="SAM" id="Phobius"/>
    </source>
</evidence>
<dbReference type="Proteomes" id="UP001054945">
    <property type="component" value="Unassembled WGS sequence"/>
</dbReference>
<keyword evidence="6 8" id="KW-0472">Membrane</keyword>
<dbReference type="Gene3D" id="2.60.40.10">
    <property type="entry name" value="Immunoglobulins"/>
    <property type="match status" value="4"/>
</dbReference>
<dbReference type="SUPFAM" id="SSF48726">
    <property type="entry name" value="Immunoglobulin"/>
    <property type="match status" value="1"/>
</dbReference>
<dbReference type="CDD" id="cd00096">
    <property type="entry name" value="Ig"/>
    <property type="match status" value="1"/>
</dbReference>
<dbReference type="Pfam" id="PF00041">
    <property type="entry name" value="fn3"/>
    <property type="match status" value="1"/>
</dbReference>
<dbReference type="InterPro" id="IPR007110">
    <property type="entry name" value="Ig-like_dom"/>
</dbReference>
<evidence type="ECO:0000256" key="2">
    <source>
        <dbReference type="ARBA" id="ARBA00013064"/>
    </source>
</evidence>
<dbReference type="InterPro" id="IPR003595">
    <property type="entry name" value="Tyr_Pase_cat"/>
</dbReference>
<evidence type="ECO:0000256" key="3">
    <source>
        <dbReference type="ARBA" id="ARBA00022729"/>
    </source>
</evidence>
<dbReference type="InterPro" id="IPR029021">
    <property type="entry name" value="Prot-tyrosine_phosphatase-like"/>
</dbReference>
<evidence type="ECO:0000259" key="12">
    <source>
        <dbReference type="PROSITE" id="PS50835"/>
    </source>
</evidence>
<keyword evidence="8" id="KW-1133">Transmembrane helix</keyword>
<dbReference type="InterPro" id="IPR000242">
    <property type="entry name" value="PTP_cat"/>
</dbReference>
<dbReference type="PROSITE" id="PS50055">
    <property type="entry name" value="TYR_PHOSPHATASE_PTP"/>
    <property type="match status" value="1"/>
</dbReference>
<sequence>MRWLVALALLTAVRADFFSAEEGEEEELPEPIYVRAGANVSLPCPPAEGPPVLTLTWWKDYTKIVEVHEEQTTLWEAEPHIDLMSDALFLRNVVYGDSANYQCQINEEQRASIRLLVQDVPDPPGMPLIISFTSRSVNLSWAPSIDNHHSPIIHYVIHVRVGESGEWEESNDIMTTGNGTSWQVIGLQPYTVYSFRVVAVNTIGASRPSKESYYMVTLREVPDGKPNITYAHNTSSSSILLQLREKARGKREITLRDPLATDFTIRGLNAFSQYLISLQVFNPAGIGPATTVAVMTDEGAPSRPKNLTATRITNNSMLVQIIRNVKKVPNSQQVMEYALSSLKPYTQYKVWVKAYTGKNEGLASNSLEIITDVQSPSAPIITNLTCQSIDTIYIQWDQISVSSSQERQSHAMVISNLTSNLMYEVKIQGASRSVVEHSKLFKGPIQNQRKSFCKVSLTSSALEEVTIGVGIIAGIISVSLVLLIAIVAFILWRKYFQAAYYYLDDPPRNGLHLNYLRHLVCDSDSGSIEVSSWPDHVCSLHADGDIGFSKEYETIQQATDLDLSSECSQLAENKNKNRYVNIVAYDHSRVILKILPGQKKTTDYINANYIDGYNEPNAYIGTQGPLPSTFDDYWRMIWEQKVYIIIMITNLVERGRRKCDMYWPKEGIEVYGIMQVKLTQEVELATYTIRTFVIRNLKKTSSERTVYQYHYTNWPDHGVPEHPLPVLSFIRKSASANPPGGGPIIVHCSAGVGRTGTYIVIDAMLHQIKHKQSLSEQYIFIHDALLEAIESGETEIPVTDFPEYVQKLQMSNNDNEKEYSPLLEKQFKLATSFKAKDFSIISATKACNRPKKSQHKYHSS</sequence>
<dbReference type="AlphaFoldDB" id="A0AAV4NFV0"/>
<dbReference type="SMART" id="SM00404">
    <property type="entry name" value="PTPc_motif"/>
    <property type="match status" value="1"/>
</dbReference>
<dbReference type="CDD" id="cd00063">
    <property type="entry name" value="FN3"/>
    <property type="match status" value="2"/>
</dbReference>
<dbReference type="InterPro" id="IPR000387">
    <property type="entry name" value="Tyr_Pase_dom"/>
</dbReference>
<comment type="subcellular location">
    <subcellularLocation>
        <location evidence="1">Membrane</location>
        <topology evidence="1">Single-pass membrane protein</topology>
    </subcellularLocation>
</comment>
<dbReference type="FunFam" id="2.60.40.10:FF:000999">
    <property type="entry name" value="Uncharacterized protein, isoform D"/>
    <property type="match status" value="1"/>
</dbReference>
<feature type="domain" description="Tyrosine specific protein phosphatases" evidence="11">
    <location>
        <begin position="724"/>
        <end position="796"/>
    </location>
</feature>
<dbReference type="GO" id="GO:0004725">
    <property type="term" value="F:protein tyrosine phosphatase activity"/>
    <property type="evidence" value="ECO:0007669"/>
    <property type="project" value="UniProtKB-EC"/>
</dbReference>
<organism evidence="14 15">
    <name type="scientific">Caerostris extrusa</name>
    <name type="common">Bark spider</name>
    <name type="synonym">Caerostris bankana</name>
    <dbReference type="NCBI Taxonomy" id="172846"/>
    <lineage>
        <taxon>Eukaryota</taxon>
        <taxon>Metazoa</taxon>
        <taxon>Ecdysozoa</taxon>
        <taxon>Arthropoda</taxon>
        <taxon>Chelicerata</taxon>
        <taxon>Arachnida</taxon>
        <taxon>Araneae</taxon>
        <taxon>Araneomorphae</taxon>
        <taxon>Entelegynae</taxon>
        <taxon>Araneoidea</taxon>
        <taxon>Araneidae</taxon>
        <taxon>Caerostris</taxon>
    </lineage>
</organism>
<dbReference type="EC" id="3.1.3.48" evidence="2"/>
<keyword evidence="3 9" id="KW-0732">Signal</keyword>
<evidence type="ECO:0000259" key="10">
    <source>
        <dbReference type="PROSITE" id="PS50055"/>
    </source>
</evidence>
<evidence type="ECO:0000256" key="1">
    <source>
        <dbReference type="ARBA" id="ARBA00004167"/>
    </source>
</evidence>
<keyword evidence="4" id="KW-0378">Hydrolase</keyword>
<dbReference type="InterPro" id="IPR036179">
    <property type="entry name" value="Ig-like_dom_sf"/>
</dbReference>
<protein>
    <recommendedName>
        <fullName evidence="2">protein-tyrosine-phosphatase</fullName>
        <ecNumber evidence="2">3.1.3.48</ecNumber>
    </recommendedName>
</protein>
<proteinExistence type="predicted"/>
<feature type="transmembrane region" description="Helical" evidence="8">
    <location>
        <begin position="467"/>
        <end position="492"/>
    </location>
</feature>
<evidence type="ECO:0000256" key="5">
    <source>
        <dbReference type="ARBA" id="ARBA00022912"/>
    </source>
</evidence>
<dbReference type="SUPFAM" id="SSF49265">
    <property type="entry name" value="Fibronectin type III"/>
    <property type="match status" value="2"/>
</dbReference>
<feature type="domain" description="Fibronectin type-III" evidence="13">
    <location>
        <begin position="123"/>
        <end position="220"/>
    </location>
</feature>
<feature type="domain" description="Tyrosine-protein phosphatase" evidence="10">
    <location>
        <begin position="548"/>
        <end position="785"/>
    </location>
</feature>
<dbReference type="InterPro" id="IPR013783">
    <property type="entry name" value="Ig-like_fold"/>
</dbReference>
<dbReference type="Gene3D" id="3.90.190.10">
    <property type="entry name" value="Protein tyrosine phosphatase superfamily"/>
    <property type="match status" value="1"/>
</dbReference>
<dbReference type="SUPFAM" id="SSF52799">
    <property type="entry name" value="(Phosphotyrosine protein) phosphatases II"/>
    <property type="match status" value="1"/>
</dbReference>
<dbReference type="PANTHER" id="PTHR19134:SF525">
    <property type="entry name" value="TYROSINE-PROTEIN PHOSPHATASE DOMAIN-CONTAINING PROTEIN"/>
    <property type="match status" value="1"/>
</dbReference>
<name>A0AAV4NFV0_CAEEX</name>
<evidence type="ECO:0000259" key="11">
    <source>
        <dbReference type="PROSITE" id="PS50056"/>
    </source>
</evidence>
<dbReference type="PROSITE" id="PS50056">
    <property type="entry name" value="TYR_PHOSPHATASE_2"/>
    <property type="match status" value="1"/>
</dbReference>
<evidence type="ECO:0000313" key="14">
    <source>
        <dbReference type="EMBL" id="GIX83692.1"/>
    </source>
</evidence>
<feature type="domain" description="Ig-like" evidence="12">
    <location>
        <begin position="23"/>
        <end position="114"/>
    </location>
</feature>
<comment type="caution">
    <text evidence="14">The sequence shown here is derived from an EMBL/GenBank/DDBJ whole genome shotgun (WGS) entry which is preliminary data.</text>
</comment>
<dbReference type="Pfam" id="PF00102">
    <property type="entry name" value="Y_phosphatase"/>
    <property type="match status" value="1"/>
</dbReference>
<keyword evidence="8" id="KW-0812">Transmembrane</keyword>
<dbReference type="PROSITE" id="PS00383">
    <property type="entry name" value="TYR_PHOSPHATASE_1"/>
    <property type="match status" value="1"/>
</dbReference>
<feature type="signal peptide" evidence="9">
    <location>
        <begin position="1"/>
        <end position="15"/>
    </location>
</feature>
<evidence type="ECO:0000256" key="7">
    <source>
        <dbReference type="ARBA" id="ARBA00051722"/>
    </source>
</evidence>
<gene>
    <name evidence="14" type="primary">Ptp99A</name>
    <name evidence="14" type="ORF">CEXT_398172</name>
</gene>
<dbReference type="EMBL" id="BPLR01003356">
    <property type="protein sequence ID" value="GIX83692.1"/>
    <property type="molecule type" value="Genomic_DNA"/>
</dbReference>
<feature type="chain" id="PRO_5043887340" description="protein-tyrosine-phosphatase" evidence="9">
    <location>
        <begin position="16"/>
        <end position="860"/>
    </location>
</feature>
<dbReference type="PRINTS" id="PR00700">
    <property type="entry name" value="PRTYPHPHTASE"/>
</dbReference>
<dbReference type="GO" id="GO:0048666">
    <property type="term" value="P:neuron development"/>
    <property type="evidence" value="ECO:0007669"/>
    <property type="project" value="UniProtKB-ARBA"/>
</dbReference>
<dbReference type="SMART" id="SM00194">
    <property type="entry name" value="PTPc"/>
    <property type="match status" value="1"/>
</dbReference>
<dbReference type="PANTHER" id="PTHR19134">
    <property type="entry name" value="RECEPTOR-TYPE TYROSINE-PROTEIN PHOSPHATASE"/>
    <property type="match status" value="1"/>
</dbReference>
<evidence type="ECO:0000259" key="13">
    <source>
        <dbReference type="PROSITE" id="PS50853"/>
    </source>
</evidence>
<keyword evidence="15" id="KW-1185">Reference proteome</keyword>